<evidence type="ECO:0000313" key="6">
    <source>
        <dbReference type="EMBL" id="SDP87840.1"/>
    </source>
</evidence>
<dbReference type="InterPro" id="IPR005119">
    <property type="entry name" value="LysR_subst-bd"/>
</dbReference>
<sequence>MHYRRLTPSMSLLLVFEAAARHESYTRAADELALSQSAVSRQIQTLESQLGIRLFRREGRSVKLTEVGRRYAAELGAALGRIRAATLQALSYQGEGGALRLATLPTFGSAWLLPRLHDFYRAHPGVNVDLHSRIGAIDFDTEELDAAITVGAGDWPGLQAHRLHAEFLVAIASPGALAGLAAAADPAWIPTQTLLTVASHPNGWAQWFSHYGLDHRHMRIGPRFELTSHLIQAVRAGIGVGLVPRALVEDEVARAQVAEVGAAVASQRSYYLIYPDRNETLPALAAFRSWLLALRYPEGEGA</sequence>
<keyword evidence="3 6" id="KW-0238">DNA-binding</keyword>
<dbReference type="InterPro" id="IPR058163">
    <property type="entry name" value="LysR-type_TF_proteobact-type"/>
</dbReference>
<dbReference type="PROSITE" id="PS50931">
    <property type="entry name" value="HTH_LYSR"/>
    <property type="match status" value="1"/>
</dbReference>
<dbReference type="OrthoDB" id="9178397at2"/>
<keyword evidence="7" id="KW-1185">Reference proteome</keyword>
<dbReference type="SUPFAM" id="SSF53850">
    <property type="entry name" value="Periplasmic binding protein-like II"/>
    <property type="match status" value="1"/>
</dbReference>
<dbReference type="InterPro" id="IPR036388">
    <property type="entry name" value="WH-like_DNA-bd_sf"/>
</dbReference>
<keyword evidence="2" id="KW-0805">Transcription regulation</keyword>
<proteinExistence type="inferred from homology"/>
<accession>A0A1H0WAR7</accession>
<keyword evidence="4" id="KW-0804">Transcription</keyword>
<evidence type="ECO:0000313" key="7">
    <source>
        <dbReference type="Proteomes" id="UP000199317"/>
    </source>
</evidence>
<evidence type="ECO:0000256" key="3">
    <source>
        <dbReference type="ARBA" id="ARBA00023125"/>
    </source>
</evidence>
<dbReference type="EMBL" id="FNJL01000035">
    <property type="protein sequence ID" value="SDP87840.1"/>
    <property type="molecule type" value="Genomic_DNA"/>
</dbReference>
<dbReference type="GO" id="GO:0006351">
    <property type="term" value="P:DNA-templated transcription"/>
    <property type="evidence" value="ECO:0007669"/>
    <property type="project" value="TreeGrafter"/>
</dbReference>
<name>A0A1H0WAR7_9BURK</name>
<dbReference type="GO" id="GO:0043565">
    <property type="term" value="F:sequence-specific DNA binding"/>
    <property type="evidence" value="ECO:0007669"/>
    <property type="project" value="TreeGrafter"/>
</dbReference>
<dbReference type="PANTHER" id="PTHR30537">
    <property type="entry name" value="HTH-TYPE TRANSCRIPTIONAL REGULATOR"/>
    <property type="match status" value="1"/>
</dbReference>
<evidence type="ECO:0000259" key="5">
    <source>
        <dbReference type="PROSITE" id="PS50931"/>
    </source>
</evidence>
<reference evidence="7" key="1">
    <citation type="submission" date="2016-10" db="EMBL/GenBank/DDBJ databases">
        <authorList>
            <person name="Varghese N."/>
            <person name="Submissions S."/>
        </authorList>
    </citation>
    <scope>NUCLEOTIDE SEQUENCE [LARGE SCALE GENOMIC DNA]</scope>
    <source>
        <strain evidence="7">DSM 17101</strain>
    </source>
</reference>
<dbReference type="Proteomes" id="UP000199317">
    <property type="component" value="Unassembled WGS sequence"/>
</dbReference>
<comment type="similarity">
    <text evidence="1">Belongs to the LysR transcriptional regulatory family.</text>
</comment>
<dbReference type="InterPro" id="IPR000847">
    <property type="entry name" value="LysR_HTH_N"/>
</dbReference>
<dbReference type="InterPro" id="IPR036390">
    <property type="entry name" value="WH_DNA-bd_sf"/>
</dbReference>
<dbReference type="PANTHER" id="PTHR30537:SF26">
    <property type="entry name" value="GLYCINE CLEAVAGE SYSTEM TRANSCRIPTIONAL ACTIVATOR"/>
    <property type="match status" value="1"/>
</dbReference>
<evidence type="ECO:0000256" key="1">
    <source>
        <dbReference type="ARBA" id="ARBA00009437"/>
    </source>
</evidence>
<dbReference type="SUPFAM" id="SSF46785">
    <property type="entry name" value="Winged helix' DNA-binding domain"/>
    <property type="match status" value="1"/>
</dbReference>
<dbReference type="PRINTS" id="PR00039">
    <property type="entry name" value="HTHLYSR"/>
</dbReference>
<protein>
    <submittedName>
        <fullName evidence="6">DNA-binding transcriptional regulator, LysR family</fullName>
    </submittedName>
</protein>
<dbReference type="Gene3D" id="3.40.190.10">
    <property type="entry name" value="Periplasmic binding protein-like II"/>
    <property type="match status" value="2"/>
</dbReference>
<dbReference type="RefSeq" id="WP_092838945.1">
    <property type="nucleotide sequence ID" value="NZ_FNJL01000035.1"/>
</dbReference>
<dbReference type="Gene3D" id="1.10.10.10">
    <property type="entry name" value="Winged helix-like DNA-binding domain superfamily/Winged helix DNA-binding domain"/>
    <property type="match status" value="1"/>
</dbReference>
<dbReference type="AlphaFoldDB" id="A0A1H0WAR7"/>
<dbReference type="GO" id="GO:0003700">
    <property type="term" value="F:DNA-binding transcription factor activity"/>
    <property type="evidence" value="ECO:0007669"/>
    <property type="project" value="InterPro"/>
</dbReference>
<dbReference type="FunFam" id="1.10.10.10:FF:000038">
    <property type="entry name" value="Glycine cleavage system transcriptional activator"/>
    <property type="match status" value="1"/>
</dbReference>
<organism evidence="6 7">
    <name type="scientific">Paracidovorax cattleyae</name>
    <dbReference type="NCBI Taxonomy" id="80868"/>
    <lineage>
        <taxon>Bacteria</taxon>
        <taxon>Pseudomonadati</taxon>
        <taxon>Pseudomonadota</taxon>
        <taxon>Betaproteobacteria</taxon>
        <taxon>Burkholderiales</taxon>
        <taxon>Comamonadaceae</taxon>
        <taxon>Paracidovorax</taxon>
    </lineage>
</organism>
<evidence type="ECO:0000256" key="2">
    <source>
        <dbReference type="ARBA" id="ARBA00023015"/>
    </source>
</evidence>
<evidence type="ECO:0000256" key="4">
    <source>
        <dbReference type="ARBA" id="ARBA00023163"/>
    </source>
</evidence>
<gene>
    <name evidence="6" type="ORF">SAMN04489708_13539</name>
</gene>
<dbReference type="Pfam" id="PF03466">
    <property type="entry name" value="LysR_substrate"/>
    <property type="match status" value="1"/>
</dbReference>
<dbReference type="Pfam" id="PF00126">
    <property type="entry name" value="HTH_1"/>
    <property type="match status" value="1"/>
</dbReference>
<feature type="domain" description="HTH lysR-type" evidence="5">
    <location>
        <begin position="8"/>
        <end position="65"/>
    </location>
</feature>